<dbReference type="SUPFAM" id="SSF51197">
    <property type="entry name" value="Clavaminate synthase-like"/>
    <property type="match status" value="1"/>
</dbReference>
<keyword evidence="2" id="KW-0560">Oxidoreductase</keyword>
<dbReference type="InterPro" id="IPR008775">
    <property type="entry name" value="Phytyl_CoA_dOase-like"/>
</dbReference>
<evidence type="ECO:0000313" key="3">
    <source>
        <dbReference type="Proteomes" id="UP000260823"/>
    </source>
</evidence>
<dbReference type="GO" id="GO:0016706">
    <property type="term" value="F:2-oxoglutarate-dependent dioxygenase activity"/>
    <property type="evidence" value="ECO:0007669"/>
    <property type="project" value="UniProtKB-ARBA"/>
</dbReference>
<dbReference type="Proteomes" id="UP000260823">
    <property type="component" value="Unassembled WGS sequence"/>
</dbReference>
<dbReference type="AlphaFoldDB" id="A0A3E2NWA3"/>
<keyword evidence="3" id="KW-1185">Reference proteome</keyword>
<dbReference type="OrthoDB" id="9791262at2"/>
<keyword evidence="2" id="KW-0223">Dioxygenase</keyword>
<sequence length="238" mass="26543">MEHQKQLIAENGYVVVDGVYSDAEIAAIQLAIQEADTSRNTFRKTDDLFAIRQFLKEVPAATNLVLTDKLKLLVRKLFGSDFFVVKSIYFDKPVASNWFVAWHQDLTISVKDKLTAEGYGPWTVKQGQFAVQPPLSILESNFTIRIHLDDADAGNGALKVIPGSHRKGIYRPDQIDSTTESAIVCDVKSGGVMVMRPLLMHASGRTTNNKPRKVIHIEFSRDDLAKGLSWAEKLSLLD</sequence>
<gene>
    <name evidence="2" type="ORF">DYU05_06785</name>
</gene>
<accession>A0A3E2NWA3</accession>
<evidence type="ECO:0000256" key="1">
    <source>
        <dbReference type="ARBA" id="ARBA00001954"/>
    </source>
</evidence>
<name>A0A3E2NWA3_9SPHI</name>
<dbReference type="Gene3D" id="2.60.120.620">
    <property type="entry name" value="q2cbj1_9rhob like domain"/>
    <property type="match status" value="1"/>
</dbReference>
<reference evidence="2 3" key="1">
    <citation type="submission" date="2018-08" db="EMBL/GenBank/DDBJ databases">
        <title>Mucilaginibacter terrae sp. nov., isolated from manganese diggings.</title>
        <authorList>
            <person name="Huang Y."/>
            <person name="Zhou Z."/>
        </authorList>
    </citation>
    <scope>NUCLEOTIDE SEQUENCE [LARGE SCALE GENOMIC DNA]</scope>
    <source>
        <strain evidence="2 3">ZH6</strain>
    </source>
</reference>
<dbReference type="PANTHER" id="PTHR20883">
    <property type="entry name" value="PHYTANOYL-COA DIOXYGENASE DOMAIN CONTAINING 1"/>
    <property type="match status" value="1"/>
</dbReference>
<proteinExistence type="predicted"/>
<dbReference type="PANTHER" id="PTHR20883:SF48">
    <property type="entry name" value="ECTOINE DIOXYGENASE"/>
    <property type="match status" value="1"/>
</dbReference>
<dbReference type="RefSeq" id="WP_117382196.1">
    <property type="nucleotide sequence ID" value="NZ_QWDE01000001.1"/>
</dbReference>
<dbReference type="EMBL" id="QWDE01000001">
    <property type="protein sequence ID" value="RFZ85296.1"/>
    <property type="molecule type" value="Genomic_DNA"/>
</dbReference>
<evidence type="ECO:0000313" key="2">
    <source>
        <dbReference type="EMBL" id="RFZ85296.1"/>
    </source>
</evidence>
<comment type="caution">
    <text evidence="2">The sequence shown here is derived from an EMBL/GenBank/DDBJ whole genome shotgun (WGS) entry which is preliminary data.</text>
</comment>
<protein>
    <submittedName>
        <fullName evidence="2">Phytanoyl-CoA dioxygenase</fullName>
    </submittedName>
</protein>
<dbReference type="GO" id="GO:0005506">
    <property type="term" value="F:iron ion binding"/>
    <property type="evidence" value="ECO:0007669"/>
    <property type="project" value="UniProtKB-ARBA"/>
</dbReference>
<comment type="cofactor">
    <cofactor evidence="1">
        <name>Fe(2+)</name>
        <dbReference type="ChEBI" id="CHEBI:29033"/>
    </cofactor>
</comment>
<dbReference type="Pfam" id="PF05721">
    <property type="entry name" value="PhyH"/>
    <property type="match status" value="1"/>
</dbReference>
<organism evidence="2 3">
    <name type="scientific">Mucilaginibacter terrenus</name>
    <dbReference type="NCBI Taxonomy" id="2482727"/>
    <lineage>
        <taxon>Bacteria</taxon>
        <taxon>Pseudomonadati</taxon>
        <taxon>Bacteroidota</taxon>
        <taxon>Sphingobacteriia</taxon>
        <taxon>Sphingobacteriales</taxon>
        <taxon>Sphingobacteriaceae</taxon>
        <taxon>Mucilaginibacter</taxon>
    </lineage>
</organism>